<name>A0A8S5LLB3_9CAUD</name>
<evidence type="ECO:0000313" key="1">
    <source>
        <dbReference type="EMBL" id="DAD70900.1"/>
    </source>
</evidence>
<accession>A0A8S5LLB3</accession>
<organism evidence="1">
    <name type="scientific">Siphoviridae sp. ctvok7</name>
    <dbReference type="NCBI Taxonomy" id="2827596"/>
    <lineage>
        <taxon>Viruses</taxon>
        <taxon>Duplodnaviria</taxon>
        <taxon>Heunggongvirae</taxon>
        <taxon>Uroviricota</taxon>
        <taxon>Caudoviricetes</taxon>
    </lineage>
</organism>
<sequence>MKWKKGDMLRRGNVVVWWVVITGRTIRCICVLTARTTHRLLEGNMKRLTEYTIPETGFSVVSEEKYKRILMEEKPSVEKVYNRLKKIEDILGDEYDLDELRELVQAKREGRCVVLPEGGCEDKDGENALKSAMHTCFYYNNPVTRFIADAVAEKLTRQEAQAALRREQE</sequence>
<protein>
    <submittedName>
        <fullName evidence="1">Uncharacterized protein</fullName>
    </submittedName>
</protein>
<dbReference type="EMBL" id="BK015871">
    <property type="protein sequence ID" value="DAD70900.1"/>
    <property type="molecule type" value="Genomic_DNA"/>
</dbReference>
<reference evidence="1" key="1">
    <citation type="journal article" date="2021" name="Proc. Natl. Acad. Sci. U.S.A.">
        <title>A Catalog of Tens of Thousands of Viruses from Human Metagenomes Reveals Hidden Associations with Chronic Diseases.</title>
        <authorList>
            <person name="Tisza M.J."/>
            <person name="Buck C.B."/>
        </authorList>
    </citation>
    <scope>NUCLEOTIDE SEQUENCE</scope>
    <source>
        <strain evidence="1">Ctvok7</strain>
    </source>
</reference>
<proteinExistence type="predicted"/>